<comment type="pathway">
    <text evidence="17">Steroid biosynthesis.</text>
</comment>
<dbReference type="PANTHER" id="PTHR21257">
    <property type="entry name" value="DELTA(14)-STEROL REDUCTASE"/>
    <property type="match status" value="1"/>
</dbReference>
<evidence type="ECO:0000256" key="4">
    <source>
        <dbReference type="ARBA" id="ARBA00022516"/>
    </source>
</evidence>
<feature type="transmembrane region" description="Helical" evidence="19">
    <location>
        <begin position="26"/>
        <end position="46"/>
    </location>
</feature>
<dbReference type="EMBL" id="DF237296">
    <property type="protein sequence ID" value="GAQ87345.1"/>
    <property type="molecule type" value="Genomic_DNA"/>
</dbReference>
<reference evidence="20 21" key="1">
    <citation type="journal article" date="2014" name="Nat. Commun.">
        <title>Klebsormidium flaccidum genome reveals primary factors for plant terrestrial adaptation.</title>
        <authorList>
            <person name="Hori K."/>
            <person name="Maruyama F."/>
            <person name="Fujisawa T."/>
            <person name="Togashi T."/>
            <person name="Yamamoto N."/>
            <person name="Seo M."/>
            <person name="Sato S."/>
            <person name="Yamada T."/>
            <person name="Mori H."/>
            <person name="Tajima N."/>
            <person name="Moriyama T."/>
            <person name="Ikeuchi M."/>
            <person name="Watanabe M."/>
            <person name="Wada H."/>
            <person name="Kobayashi K."/>
            <person name="Saito M."/>
            <person name="Masuda T."/>
            <person name="Sasaki-Sekimoto Y."/>
            <person name="Mashiguchi K."/>
            <person name="Awai K."/>
            <person name="Shimojima M."/>
            <person name="Masuda S."/>
            <person name="Iwai M."/>
            <person name="Nobusawa T."/>
            <person name="Narise T."/>
            <person name="Kondo S."/>
            <person name="Saito H."/>
            <person name="Sato R."/>
            <person name="Murakawa M."/>
            <person name="Ihara Y."/>
            <person name="Oshima-Yamada Y."/>
            <person name="Ohtaka K."/>
            <person name="Satoh M."/>
            <person name="Sonobe K."/>
            <person name="Ishii M."/>
            <person name="Ohtani R."/>
            <person name="Kanamori-Sato M."/>
            <person name="Honoki R."/>
            <person name="Miyazaki D."/>
            <person name="Mochizuki H."/>
            <person name="Umetsu J."/>
            <person name="Higashi K."/>
            <person name="Shibata D."/>
            <person name="Kamiya Y."/>
            <person name="Sato N."/>
            <person name="Nakamura Y."/>
            <person name="Tabata S."/>
            <person name="Ida S."/>
            <person name="Kurokawa K."/>
            <person name="Ohta H."/>
        </authorList>
    </citation>
    <scope>NUCLEOTIDE SEQUENCE [LARGE SCALE GENOMIC DNA]</scope>
    <source>
        <strain evidence="20 21">NIES-2285</strain>
    </source>
</reference>
<protein>
    <recommendedName>
        <fullName evidence="18">Delta(14)-sterol reductase</fullName>
        <ecNumber evidence="3">1.3.1.70</ecNumber>
    </recommendedName>
    <alternativeName>
        <fullName evidence="15">C-14 sterol reductase</fullName>
    </alternativeName>
    <alternativeName>
        <fullName evidence="16">Sterol C14-reductase</fullName>
    </alternativeName>
</protein>
<evidence type="ECO:0000256" key="16">
    <source>
        <dbReference type="ARBA" id="ARBA00031227"/>
    </source>
</evidence>
<keyword evidence="4" id="KW-0444">Lipid biosynthesis</keyword>
<dbReference type="GO" id="GO:0016126">
    <property type="term" value="P:sterol biosynthetic process"/>
    <property type="evidence" value="ECO:0000318"/>
    <property type="project" value="GO_Central"/>
</dbReference>
<evidence type="ECO:0000256" key="14">
    <source>
        <dbReference type="ARBA" id="ARBA00023221"/>
    </source>
</evidence>
<evidence type="ECO:0000256" key="8">
    <source>
        <dbReference type="ARBA" id="ARBA00022989"/>
    </source>
</evidence>
<dbReference type="EC" id="1.3.1.70" evidence="3"/>
<keyword evidence="10" id="KW-0756">Sterol biosynthesis</keyword>
<evidence type="ECO:0000313" key="21">
    <source>
        <dbReference type="Proteomes" id="UP000054558"/>
    </source>
</evidence>
<organism evidence="20 21">
    <name type="scientific">Klebsormidium nitens</name>
    <name type="common">Green alga</name>
    <name type="synonym">Ulothrix nitens</name>
    <dbReference type="NCBI Taxonomy" id="105231"/>
    <lineage>
        <taxon>Eukaryota</taxon>
        <taxon>Viridiplantae</taxon>
        <taxon>Streptophyta</taxon>
        <taxon>Klebsormidiophyceae</taxon>
        <taxon>Klebsormidiales</taxon>
        <taxon>Klebsormidiaceae</taxon>
        <taxon>Klebsormidium</taxon>
    </lineage>
</organism>
<feature type="transmembrane region" description="Helical" evidence="19">
    <location>
        <begin position="250"/>
        <end position="269"/>
    </location>
</feature>
<evidence type="ECO:0000256" key="17">
    <source>
        <dbReference type="ARBA" id="ARBA00060577"/>
    </source>
</evidence>
<keyword evidence="14" id="KW-0753">Steroid metabolism</keyword>
<evidence type="ECO:0000256" key="7">
    <source>
        <dbReference type="ARBA" id="ARBA00022955"/>
    </source>
</evidence>
<evidence type="ECO:0000256" key="1">
    <source>
        <dbReference type="ARBA" id="ARBA00004141"/>
    </source>
</evidence>
<keyword evidence="12 19" id="KW-0472">Membrane</keyword>
<dbReference type="Proteomes" id="UP000054558">
    <property type="component" value="Unassembled WGS sequence"/>
</dbReference>
<evidence type="ECO:0000256" key="13">
    <source>
        <dbReference type="ARBA" id="ARBA00023166"/>
    </source>
</evidence>
<keyword evidence="11" id="KW-0443">Lipid metabolism</keyword>
<evidence type="ECO:0000256" key="11">
    <source>
        <dbReference type="ARBA" id="ARBA00023098"/>
    </source>
</evidence>
<feature type="transmembrane region" description="Helical" evidence="19">
    <location>
        <begin position="184"/>
        <end position="204"/>
    </location>
</feature>
<dbReference type="AlphaFoldDB" id="A0A1Y1I8N8"/>
<dbReference type="Gene3D" id="1.20.120.1630">
    <property type="match status" value="1"/>
</dbReference>
<evidence type="ECO:0000256" key="6">
    <source>
        <dbReference type="ARBA" id="ARBA00022857"/>
    </source>
</evidence>
<proteinExistence type="inferred from homology"/>
<comment type="subcellular location">
    <subcellularLocation>
        <location evidence="1">Membrane</location>
        <topology evidence="1">Multi-pass membrane protein</topology>
    </subcellularLocation>
</comment>
<accession>A0A1Y1I8N8</accession>
<name>A0A1Y1I8N8_KLENI</name>
<comment type="similarity">
    <text evidence="2">Belongs to the ERG4/ERG24 family.</text>
</comment>
<evidence type="ECO:0000256" key="18">
    <source>
        <dbReference type="ARBA" id="ARBA00069705"/>
    </source>
</evidence>
<sequence length="380" mass="42862">MRTFEDVYGLWLSSKCPVAGAPTLEAALVILGYITFLAIAGAILPGKTYAGTVLADGSRISYKCNGFLLLLVLLASLGGLVLTGVVDPKYIARNRGALFTTDLAIAFALSCILYVQGLSSSSKAASFEPHVTSNPLQDWWCGVQLNPRFLGLDIKFFWYRPSMMGWLLINISLAAQQLDVRGSVSLPMILYQAFTAFYIFDYFWHEEYVTSTWDIIAEHFGFMLVFGDIVWIPFTFSIQGWWLLQHDPPLSPFAAAILVALFLAGYAIFRGCNSQKHEFKRDPTAPIWGRKPELVGGKLLVSGYWGLARKCNYLGDLMLAFSYSLPCGFSSIIPYFYPTYLLILLINRQMRDEARCQAKYKEVWTEYCKRVPYRIVPYVF</sequence>
<feature type="transmembrane region" description="Helical" evidence="19">
    <location>
        <begin position="67"/>
        <end position="85"/>
    </location>
</feature>
<keyword evidence="6" id="KW-0521">NADP</keyword>
<feature type="transmembrane region" description="Helical" evidence="19">
    <location>
        <begin position="317"/>
        <end position="337"/>
    </location>
</feature>
<dbReference type="STRING" id="105231.A0A1Y1I8N8"/>
<dbReference type="InterPro" id="IPR001171">
    <property type="entry name" value="ERG24_DHCR-like"/>
</dbReference>
<evidence type="ECO:0000256" key="19">
    <source>
        <dbReference type="SAM" id="Phobius"/>
    </source>
</evidence>
<dbReference type="OMA" id="EWCELRP"/>
<dbReference type="GO" id="GO:0050613">
    <property type="term" value="F:Delta14-sterol reductase activity"/>
    <property type="evidence" value="ECO:0000318"/>
    <property type="project" value="GO_Central"/>
</dbReference>
<feature type="transmembrane region" description="Helical" evidence="19">
    <location>
        <begin position="97"/>
        <end position="115"/>
    </location>
</feature>
<evidence type="ECO:0000256" key="12">
    <source>
        <dbReference type="ARBA" id="ARBA00023136"/>
    </source>
</evidence>
<evidence type="ECO:0000256" key="15">
    <source>
        <dbReference type="ARBA" id="ARBA00030165"/>
    </source>
</evidence>
<evidence type="ECO:0000256" key="3">
    <source>
        <dbReference type="ARBA" id="ARBA00012413"/>
    </source>
</evidence>
<evidence type="ECO:0000256" key="10">
    <source>
        <dbReference type="ARBA" id="ARBA00023011"/>
    </source>
</evidence>
<dbReference type="GO" id="GO:0005789">
    <property type="term" value="C:endoplasmic reticulum membrane"/>
    <property type="evidence" value="ECO:0000318"/>
    <property type="project" value="GO_Central"/>
</dbReference>
<dbReference type="Pfam" id="PF01222">
    <property type="entry name" value="ERG4_ERG24"/>
    <property type="match status" value="1"/>
</dbReference>
<keyword evidence="7" id="KW-0752">Steroid biosynthesis</keyword>
<evidence type="ECO:0000256" key="5">
    <source>
        <dbReference type="ARBA" id="ARBA00022692"/>
    </source>
</evidence>
<keyword evidence="9" id="KW-0560">Oxidoreductase</keyword>
<evidence type="ECO:0000256" key="9">
    <source>
        <dbReference type="ARBA" id="ARBA00023002"/>
    </source>
</evidence>
<evidence type="ECO:0000256" key="2">
    <source>
        <dbReference type="ARBA" id="ARBA00005402"/>
    </source>
</evidence>
<keyword evidence="5 19" id="KW-0812">Transmembrane</keyword>
<feature type="transmembrane region" description="Helical" evidence="19">
    <location>
        <begin position="157"/>
        <end position="178"/>
    </location>
</feature>
<feature type="transmembrane region" description="Helical" evidence="19">
    <location>
        <begin position="216"/>
        <end position="244"/>
    </location>
</feature>
<dbReference type="OrthoDB" id="5326588at2759"/>
<evidence type="ECO:0000313" key="20">
    <source>
        <dbReference type="EMBL" id="GAQ87345.1"/>
    </source>
</evidence>
<dbReference type="PANTHER" id="PTHR21257:SF52">
    <property type="entry name" value="DELTA(14)-STEROL REDUCTASE TM7SF2"/>
    <property type="match status" value="1"/>
</dbReference>
<dbReference type="FunFam" id="1.20.120.1630:FF:000011">
    <property type="entry name" value="Delta(14)-sterol reductase"/>
    <property type="match status" value="1"/>
</dbReference>
<keyword evidence="13" id="KW-1207">Sterol metabolism</keyword>
<keyword evidence="21" id="KW-1185">Reference proteome</keyword>
<gene>
    <name evidence="20" type="ORF">KFL_003470020</name>
</gene>
<keyword evidence="8 19" id="KW-1133">Transmembrane helix</keyword>